<evidence type="ECO:0000313" key="1">
    <source>
        <dbReference type="EMBL" id="ORV56785.1"/>
    </source>
</evidence>
<keyword evidence="2" id="KW-1185">Reference proteome</keyword>
<name>A0A1X1UIW7_9MYCO</name>
<dbReference type="OrthoDB" id="4543719at2"/>
<comment type="caution">
    <text evidence="1">The sequence shown here is derived from an EMBL/GenBank/DDBJ whole genome shotgun (WGS) entry which is preliminary data.</text>
</comment>
<dbReference type="AlphaFoldDB" id="A0A1X1UIW7"/>
<accession>A0A1X1UIW7</accession>
<proteinExistence type="predicted"/>
<protein>
    <submittedName>
        <fullName evidence="1">Uncharacterized protein</fullName>
    </submittedName>
</protein>
<dbReference type="Proteomes" id="UP000194000">
    <property type="component" value="Unassembled WGS sequence"/>
</dbReference>
<reference evidence="1 2" key="1">
    <citation type="submission" date="2016-01" db="EMBL/GenBank/DDBJ databases">
        <title>The new phylogeny of the genus Mycobacterium.</title>
        <authorList>
            <person name="Tarcisio F."/>
            <person name="Conor M."/>
            <person name="Antonella G."/>
            <person name="Elisabetta G."/>
            <person name="Giulia F.S."/>
            <person name="Sara T."/>
            <person name="Anna F."/>
            <person name="Clotilde B."/>
            <person name="Roberto B."/>
            <person name="Veronica D.S."/>
            <person name="Fabio R."/>
            <person name="Monica P."/>
            <person name="Olivier J."/>
            <person name="Enrico T."/>
            <person name="Nicola S."/>
        </authorList>
    </citation>
    <scope>NUCLEOTIDE SEQUENCE [LARGE SCALE GENOMIC DNA]</scope>
    <source>
        <strain evidence="1 2">DSM 45731</strain>
    </source>
</reference>
<dbReference type="RefSeq" id="WP_085199595.1">
    <property type="nucleotide sequence ID" value="NZ_JACKVI010000012.1"/>
</dbReference>
<organism evidence="1 2">
    <name type="scientific">Mycobacterium fragae</name>
    <dbReference type="NCBI Taxonomy" id="1260918"/>
    <lineage>
        <taxon>Bacteria</taxon>
        <taxon>Bacillati</taxon>
        <taxon>Actinomycetota</taxon>
        <taxon>Actinomycetes</taxon>
        <taxon>Mycobacteriales</taxon>
        <taxon>Mycobacteriaceae</taxon>
        <taxon>Mycobacterium</taxon>
    </lineage>
</organism>
<gene>
    <name evidence="1" type="ORF">AWC06_00800</name>
</gene>
<evidence type="ECO:0000313" key="2">
    <source>
        <dbReference type="Proteomes" id="UP000194000"/>
    </source>
</evidence>
<sequence length="177" mass="20450">MTKSHAQFTDEHLDRLAKIALEDQEGLFERERHLAVYRRRLLLIALCQGAALHYVQCKKGLQHTKGVKDLDVYSFYAEHPRVPWPYRRYGKADFGESEFGCHPDDLPYKGKPFIGRHVDLTGRALPVRPEGNPIEAVRIWLTTSKNPTPRHLREQAVVGLYPTRYQGTIMWDVSVDL</sequence>
<dbReference type="EMBL" id="LQOW01000031">
    <property type="protein sequence ID" value="ORV56785.1"/>
    <property type="molecule type" value="Genomic_DNA"/>
</dbReference>